<dbReference type="Pfam" id="PF00072">
    <property type="entry name" value="Response_reg"/>
    <property type="match status" value="1"/>
</dbReference>
<proteinExistence type="predicted"/>
<reference evidence="4 5" key="1">
    <citation type="submission" date="2018-09" db="EMBL/GenBank/DDBJ databases">
        <title>Profundibacter amoris BAR1 gen. nov., sp. nov., a new member of the Roseobacter clade isolated at Lokis Castle Vent Field on the Arctic Mid-Oceanic Ridge.</title>
        <authorList>
            <person name="Le Moine Bauer S."/>
            <person name="Sjoeberg A.G."/>
            <person name="L'Haridon S."/>
            <person name="Stokke R."/>
            <person name="Roalkvam I."/>
            <person name="Steen I.H."/>
            <person name="Dahle H."/>
        </authorList>
    </citation>
    <scope>NUCLEOTIDE SEQUENCE [LARGE SCALE GENOMIC DNA]</scope>
    <source>
        <strain evidence="4 5">BAR1</strain>
    </source>
</reference>
<name>A0A347UDL8_9RHOB</name>
<evidence type="ECO:0000256" key="1">
    <source>
        <dbReference type="ARBA" id="ARBA00022553"/>
    </source>
</evidence>
<dbReference type="KEGG" id="pamo:BAR1_02790"/>
<dbReference type="SUPFAM" id="SSF52172">
    <property type="entry name" value="CheY-like"/>
    <property type="match status" value="1"/>
</dbReference>
<dbReference type="EMBL" id="CP032125">
    <property type="protein sequence ID" value="AXX96946.1"/>
    <property type="molecule type" value="Genomic_DNA"/>
</dbReference>
<dbReference type="CDD" id="cd00156">
    <property type="entry name" value="REC"/>
    <property type="match status" value="1"/>
</dbReference>
<feature type="domain" description="Response regulatory" evidence="3">
    <location>
        <begin position="24"/>
        <end position="137"/>
    </location>
</feature>
<dbReference type="PANTHER" id="PTHR44591:SF23">
    <property type="entry name" value="CHEY SUBFAMILY"/>
    <property type="match status" value="1"/>
</dbReference>
<dbReference type="InterPro" id="IPR001789">
    <property type="entry name" value="Sig_transdc_resp-reg_receiver"/>
</dbReference>
<evidence type="ECO:0000256" key="2">
    <source>
        <dbReference type="PROSITE-ProRule" id="PRU00169"/>
    </source>
</evidence>
<protein>
    <submittedName>
        <fullName evidence="4">Response regulator</fullName>
    </submittedName>
</protein>
<gene>
    <name evidence="4" type="ORF">BAR1_02790</name>
</gene>
<dbReference type="InterPro" id="IPR050595">
    <property type="entry name" value="Bact_response_regulator"/>
</dbReference>
<dbReference type="InterPro" id="IPR011006">
    <property type="entry name" value="CheY-like_superfamily"/>
</dbReference>
<keyword evidence="1 2" id="KW-0597">Phosphoprotein</keyword>
<evidence type="ECO:0000259" key="3">
    <source>
        <dbReference type="PROSITE" id="PS50110"/>
    </source>
</evidence>
<dbReference type="GO" id="GO:0000160">
    <property type="term" value="P:phosphorelay signal transduction system"/>
    <property type="evidence" value="ECO:0007669"/>
    <property type="project" value="InterPro"/>
</dbReference>
<dbReference type="AlphaFoldDB" id="A0A347UDL8"/>
<feature type="modified residue" description="4-aspartylphosphate" evidence="2">
    <location>
        <position position="73"/>
    </location>
</feature>
<dbReference type="PROSITE" id="PS50110">
    <property type="entry name" value="RESPONSE_REGULATORY"/>
    <property type="match status" value="1"/>
</dbReference>
<dbReference type="PANTHER" id="PTHR44591">
    <property type="entry name" value="STRESS RESPONSE REGULATOR PROTEIN 1"/>
    <property type="match status" value="1"/>
</dbReference>
<evidence type="ECO:0000313" key="5">
    <source>
        <dbReference type="Proteomes" id="UP000261704"/>
    </source>
</evidence>
<dbReference type="OrthoDB" id="7831674at2"/>
<dbReference type="Gene3D" id="3.40.50.2300">
    <property type="match status" value="1"/>
</dbReference>
<evidence type="ECO:0000313" key="4">
    <source>
        <dbReference type="EMBL" id="AXX96946.1"/>
    </source>
</evidence>
<dbReference type="Proteomes" id="UP000261704">
    <property type="component" value="Chromosome"/>
</dbReference>
<sequence>MMDDFDDIMLARTPTAARPLLGLTVLVVEDSRFASEAMRLLCLRSGARIRRADCLTSARKHLRVYRPSVVVIDLGLPDGSGTGLIAELDKASPRIDVLLGISGDPAREGEAMAAGADGFLSKPVETLGAFQQAILSLLPETAQPPAPRQIPDEAIQPDPFTFREDIARAAGVLQDGPDGDALDYVAQFTSGIARSAHDTQLEAAAVALAKDRAIGRSIRGDVQRLSGIFRERLAGGEVV</sequence>
<accession>A0A347UDL8</accession>
<keyword evidence="5" id="KW-1185">Reference proteome</keyword>
<organism evidence="4 5">
    <name type="scientific">Profundibacter amoris</name>
    <dbReference type="NCBI Taxonomy" id="2171755"/>
    <lineage>
        <taxon>Bacteria</taxon>
        <taxon>Pseudomonadati</taxon>
        <taxon>Pseudomonadota</taxon>
        <taxon>Alphaproteobacteria</taxon>
        <taxon>Rhodobacterales</taxon>
        <taxon>Paracoccaceae</taxon>
        <taxon>Profundibacter</taxon>
    </lineage>
</organism>
<dbReference type="SMART" id="SM00448">
    <property type="entry name" value="REC"/>
    <property type="match status" value="1"/>
</dbReference>